<dbReference type="AlphaFoldDB" id="A0A7J7R3G0"/>
<evidence type="ECO:0000313" key="3">
    <source>
        <dbReference type="Proteomes" id="UP000527355"/>
    </source>
</evidence>
<evidence type="ECO:0000256" key="1">
    <source>
        <dbReference type="SAM" id="Phobius"/>
    </source>
</evidence>
<accession>A0A7J7R3G0</accession>
<dbReference type="Proteomes" id="UP000527355">
    <property type="component" value="Unassembled WGS sequence"/>
</dbReference>
<proteinExistence type="predicted"/>
<keyword evidence="1" id="KW-0472">Membrane</keyword>
<comment type="caution">
    <text evidence="2">The sequence shown here is derived from an EMBL/GenBank/DDBJ whole genome shotgun (WGS) entry which is preliminary data.</text>
</comment>
<keyword evidence="1" id="KW-0812">Transmembrane</keyword>
<evidence type="ECO:0000313" key="2">
    <source>
        <dbReference type="EMBL" id="KAF6270701.1"/>
    </source>
</evidence>
<sequence length="261" mass="27197">MGLWKRSPRELPSGLQGAGCAFLLNFPKCLLKVTAARGAMAPKPWGEWSMALSHLALGVVSLHAALSTAQASRGAAAGFLLQALAAATMLAPGLGTDEDCLAGAWVATVIGLPLLAFDFHWVNGDRSSANLLLGGGMVLAVAGDHLGAEGRSVAGQAVVLVVAVTILIVAVFTTNTYGMWGGLMLGAAGLLGRLEEDRLLLLPKEDICRWVLAAGSWAYHRAYHLTPPGASFPRDRLSFLPKGACCRVTPPVEGEDPPRPG</sequence>
<dbReference type="VEuPathDB" id="HostDB:LOC118653091"/>
<reference evidence="2 3" key="1">
    <citation type="journal article" date="2020" name="Nature">
        <title>Six reference-quality genomes reveal evolution of bat adaptations.</title>
        <authorList>
            <person name="Jebb D."/>
            <person name="Huang Z."/>
            <person name="Pippel M."/>
            <person name="Hughes G.M."/>
            <person name="Lavrichenko K."/>
            <person name="Devanna P."/>
            <person name="Winkler S."/>
            <person name="Jermiin L.S."/>
            <person name="Skirmuntt E.C."/>
            <person name="Katzourakis A."/>
            <person name="Burkitt-Gray L."/>
            <person name="Ray D.A."/>
            <person name="Sullivan K.A.M."/>
            <person name="Roscito J.G."/>
            <person name="Kirilenko B.M."/>
            <person name="Davalos L.M."/>
            <person name="Corthals A.P."/>
            <person name="Power M.L."/>
            <person name="Jones G."/>
            <person name="Ransome R.D."/>
            <person name="Dechmann D.K.N."/>
            <person name="Locatelli A.G."/>
            <person name="Puechmaille S.J."/>
            <person name="Fedrigo O."/>
            <person name="Jarvis E.D."/>
            <person name="Hiller M."/>
            <person name="Vernes S.C."/>
            <person name="Myers E.W."/>
            <person name="Teeling E.C."/>
        </authorList>
    </citation>
    <scope>NUCLEOTIDE SEQUENCE [LARGE SCALE GENOMIC DNA]</scope>
    <source>
        <strain evidence="2">MMyoMyo1</strain>
        <tissue evidence="2">Flight muscle</tissue>
    </source>
</reference>
<feature type="transmembrane region" description="Helical" evidence="1">
    <location>
        <begin position="101"/>
        <end position="122"/>
    </location>
</feature>
<organism evidence="2 3">
    <name type="scientific">Myotis myotis</name>
    <name type="common">Greater mouse-eared bat</name>
    <name type="synonym">Vespertilio myotis</name>
    <dbReference type="NCBI Taxonomy" id="51298"/>
    <lineage>
        <taxon>Eukaryota</taxon>
        <taxon>Metazoa</taxon>
        <taxon>Chordata</taxon>
        <taxon>Craniata</taxon>
        <taxon>Vertebrata</taxon>
        <taxon>Euteleostomi</taxon>
        <taxon>Mammalia</taxon>
        <taxon>Eutheria</taxon>
        <taxon>Laurasiatheria</taxon>
        <taxon>Chiroptera</taxon>
        <taxon>Yangochiroptera</taxon>
        <taxon>Vespertilionidae</taxon>
        <taxon>Myotis</taxon>
    </lineage>
</organism>
<feature type="transmembrane region" description="Helical" evidence="1">
    <location>
        <begin position="75"/>
        <end position="94"/>
    </location>
</feature>
<gene>
    <name evidence="2" type="ORF">mMyoMyo1_003560</name>
</gene>
<keyword evidence="1" id="KW-1133">Transmembrane helix</keyword>
<keyword evidence="3" id="KW-1185">Reference proteome</keyword>
<feature type="transmembrane region" description="Helical" evidence="1">
    <location>
        <begin position="153"/>
        <end position="171"/>
    </location>
</feature>
<dbReference type="EMBL" id="JABWUV010000038">
    <property type="protein sequence ID" value="KAF6270701.1"/>
    <property type="molecule type" value="Genomic_DNA"/>
</dbReference>
<name>A0A7J7R3G0_MYOMY</name>
<protein>
    <submittedName>
        <fullName evidence="2">Cysteine and histidine rich 1</fullName>
    </submittedName>
</protein>